<dbReference type="EMBL" id="ML976766">
    <property type="protein sequence ID" value="KAF1965212.1"/>
    <property type="molecule type" value="Genomic_DNA"/>
</dbReference>
<evidence type="ECO:0000313" key="1">
    <source>
        <dbReference type="EMBL" id="KAF1965212.1"/>
    </source>
</evidence>
<dbReference type="InterPro" id="IPR001087">
    <property type="entry name" value="GDSL"/>
</dbReference>
<dbReference type="GO" id="GO:0016788">
    <property type="term" value="F:hydrolase activity, acting on ester bonds"/>
    <property type="evidence" value="ECO:0007669"/>
    <property type="project" value="InterPro"/>
</dbReference>
<dbReference type="InterPro" id="IPR036514">
    <property type="entry name" value="SGNH_hydro_sf"/>
</dbReference>
<organism evidence="1 2">
    <name type="scientific">Bimuria novae-zelandiae CBS 107.79</name>
    <dbReference type="NCBI Taxonomy" id="1447943"/>
    <lineage>
        <taxon>Eukaryota</taxon>
        <taxon>Fungi</taxon>
        <taxon>Dikarya</taxon>
        <taxon>Ascomycota</taxon>
        <taxon>Pezizomycotina</taxon>
        <taxon>Dothideomycetes</taxon>
        <taxon>Pleosporomycetidae</taxon>
        <taxon>Pleosporales</taxon>
        <taxon>Massarineae</taxon>
        <taxon>Didymosphaeriaceae</taxon>
        <taxon>Bimuria</taxon>
    </lineage>
</organism>
<keyword evidence="1" id="KW-0378">Hydrolase</keyword>
<dbReference type="PANTHER" id="PTHR14209">
    <property type="entry name" value="ISOAMYL ACETATE-HYDROLYZING ESTERASE 1"/>
    <property type="match status" value="1"/>
</dbReference>
<gene>
    <name evidence="1" type="ORF">BU23DRAFT_490035</name>
</gene>
<dbReference type="Proteomes" id="UP000800036">
    <property type="component" value="Unassembled WGS sequence"/>
</dbReference>
<dbReference type="Pfam" id="PF00657">
    <property type="entry name" value="Lipase_GDSL"/>
    <property type="match status" value="1"/>
</dbReference>
<accession>A0A6A5UN36</accession>
<dbReference type="InterPro" id="IPR045136">
    <property type="entry name" value="Iah1-like"/>
</dbReference>
<proteinExistence type="predicted"/>
<dbReference type="SUPFAM" id="SSF52266">
    <property type="entry name" value="SGNH hydrolase"/>
    <property type="match status" value="1"/>
</dbReference>
<evidence type="ECO:0000313" key="2">
    <source>
        <dbReference type="Proteomes" id="UP000800036"/>
    </source>
</evidence>
<dbReference type="AlphaFoldDB" id="A0A6A5UN36"/>
<dbReference type="OrthoDB" id="671439at2759"/>
<name>A0A6A5UN36_9PLEO</name>
<sequence>MASTKRRLQIVLFGDSITEWSFEPDTEGFGWDLSKRYKGKAEIVNEGYAGYTSERIKPEFARLVSRITAQNAPKTLFMTIFLGANDACFVGDTEYVPLPQFSDNIHAFVEEILTQDALATTKIVLITPPPINLPEQLPDDDEDLGPAFAAAMAAEEKKDPKDDRGYKTWVSKKRYAERIMHIAAEYKETGQVVGLDLWNALIRAGLAEQGRAGETDEDVWPGCGLPGAKEFGKGWFTDGLHLDWKAYNVLSRVLMETVLRKWPELSPDKLGL</sequence>
<dbReference type="PANTHER" id="PTHR14209:SF19">
    <property type="entry name" value="ISOAMYL ACETATE-HYDROLYZING ESTERASE 1 HOMOLOG"/>
    <property type="match status" value="1"/>
</dbReference>
<reference evidence="1" key="1">
    <citation type="journal article" date="2020" name="Stud. Mycol.">
        <title>101 Dothideomycetes genomes: a test case for predicting lifestyles and emergence of pathogens.</title>
        <authorList>
            <person name="Haridas S."/>
            <person name="Albert R."/>
            <person name="Binder M."/>
            <person name="Bloem J."/>
            <person name="Labutti K."/>
            <person name="Salamov A."/>
            <person name="Andreopoulos B."/>
            <person name="Baker S."/>
            <person name="Barry K."/>
            <person name="Bills G."/>
            <person name="Bluhm B."/>
            <person name="Cannon C."/>
            <person name="Castanera R."/>
            <person name="Culley D."/>
            <person name="Daum C."/>
            <person name="Ezra D."/>
            <person name="Gonzalez J."/>
            <person name="Henrissat B."/>
            <person name="Kuo A."/>
            <person name="Liang C."/>
            <person name="Lipzen A."/>
            <person name="Lutzoni F."/>
            <person name="Magnuson J."/>
            <person name="Mondo S."/>
            <person name="Nolan M."/>
            <person name="Ohm R."/>
            <person name="Pangilinan J."/>
            <person name="Park H.-J."/>
            <person name="Ramirez L."/>
            <person name="Alfaro M."/>
            <person name="Sun H."/>
            <person name="Tritt A."/>
            <person name="Yoshinaga Y."/>
            <person name="Zwiers L.-H."/>
            <person name="Turgeon B."/>
            <person name="Goodwin S."/>
            <person name="Spatafora J."/>
            <person name="Crous P."/>
            <person name="Grigoriev I."/>
        </authorList>
    </citation>
    <scope>NUCLEOTIDE SEQUENCE</scope>
    <source>
        <strain evidence="1">CBS 107.79</strain>
    </source>
</reference>
<dbReference type="Gene3D" id="3.40.50.1110">
    <property type="entry name" value="SGNH hydrolase"/>
    <property type="match status" value="1"/>
</dbReference>
<protein>
    <submittedName>
        <fullName evidence="1">SGNH hydrolase</fullName>
    </submittedName>
</protein>
<keyword evidence="2" id="KW-1185">Reference proteome</keyword>